<keyword evidence="2" id="KW-1185">Reference proteome</keyword>
<name>A0A1L7WFF6_9HELO</name>
<sequence length="500" mass="55037">MRAITMSSNNHHEYLVLQEKRSLYGMRGLEAYASSHPSDPSCLCKCPSTYTPHKNIFAIGATDLEHKFAAIFEDKLHDNIVSGIQATLPDCDWGLNVLRLGFDLECLENPITIHIVVADEALSEDAACNIVLVILEVIAAAGLDSSEMKSIHVDVCRASRSDIDSCSVLDRNPEVYNSTARLPYSSIGPAQINSVGTLSGYIQHRDKDGRTTVYALTCRHVIDPDGILGNKPYVEDSGHPKQQVTCPATSDHKTTIQEINTKITTLQWATEFRNDINTTREITTLDQALKNAMQYNIDLGHIYATSGLGRLLPQFQGRSDWAVMSVTNPAISAGNKHVRTLGSFVSFDHPPIAQVDNDFRYAATKHFNLGPYFKPVRDDDLTPGELVFKPRSRTTNKWVGGTFNAIRSTQKTKGRSSATRELCLIALNPQGFMSAKGDSGSIIVDRDFRPVAIIWGGDTHYFATGPKDVTYASPLSKTLRDIESCLQWAEGSVSLALDES</sequence>
<dbReference type="OrthoDB" id="5424209at2759"/>
<evidence type="ECO:0000313" key="1">
    <source>
        <dbReference type="EMBL" id="CZR51507.1"/>
    </source>
</evidence>
<dbReference type="EMBL" id="FJOG01000002">
    <property type="protein sequence ID" value="CZR51507.1"/>
    <property type="molecule type" value="Genomic_DNA"/>
</dbReference>
<evidence type="ECO:0000313" key="2">
    <source>
        <dbReference type="Proteomes" id="UP000184330"/>
    </source>
</evidence>
<reference evidence="1 2" key="1">
    <citation type="submission" date="2016-03" db="EMBL/GenBank/DDBJ databases">
        <authorList>
            <person name="Ploux O."/>
        </authorList>
    </citation>
    <scope>NUCLEOTIDE SEQUENCE [LARGE SCALE GENOMIC DNA]</scope>
    <source>
        <strain evidence="1 2">UAMH 11012</strain>
    </source>
</reference>
<organism evidence="1 2">
    <name type="scientific">Phialocephala subalpina</name>
    <dbReference type="NCBI Taxonomy" id="576137"/>
    <lineage>
        <taxon>Eukaryota</taxon>
        <taxon>Fungi</taxon>
        <taxon>Dikarya</taxon>
        <taxon>Ascomycota</taxon>
        <taxon>Pezizomycotina</taxon>
        <taxon>Leotiomycetes</taxon>
        <taxon>Helotiales</taxon>
        <taxon>Mollisiaceae</taxon>
        <taxon>Phialocephala</taxon>
        <taxon>Phialocephala fortinii species complex</taxon>
    </lineage>
</organism>
<accession>A0A1L7WFF6</accession>
<proteinExistence type="predicted"/>
<dbReference type="AlphaFoldDB" id="A0A1L7WFF6"/>
<dbReference type="Proteomes" id="UP000184330">
    <property type="component" value="Unassembled WGS sequence"/>
</dbReference>
<gene>
    <name evidence="1" type="ORF">PAC_01384</name>
</gene>
<protein>
    <submittedName>
        <fullName evidence="1">Uncharacterized protein</fullName>
    </submittedName>
</protein>